<feature type="domain" description="CobQ/CobB/MinD/ParA nucleotide binding" evidence="1">
    <location>
        <begin position="5"/>
        <end position="126"/>
    </location>
</feature>
<dbReference type="PANTHER" id="PTHR13696">
    <property type="entry name" value="P-LOOP CONTAINING NUCLEOSIDE TRIPHOSPHATE HYDROLASE"/>
    <property type="match status" value="1"/>
</dbReference>
<comment type="caution">
    <text evidence="2">The sequence shown here is derived from an EMBL/GenBank/DDBJ whole genome shotgun (WGS) entry which is preliminary data.</text>
</comment>
<proteinExistence type="predicted"/>
<dbReference type="PANTHER" id="PTHR13696:SF96">
    <property type="entry name" value="COBQ_COBB_MIND_PARA NUCLEOTIDE BINDING DOMAIN-CONTAINING PROTEIN"/>
    <property type="match status" value="1"/>
</dbReference>
<dbReference type="NCBIfam" id="NF041546">
    <property type="entry name" value="ParA_partition"/>
    <property type="match status" value="1"/>
</dbReference>
<evidence type="ECO:0000313" key="2">
    <source>
        <dbReference type="EMBL" id="MDK3075528.1"/>
    </source>
</evidence>
<reference evidence="2 3" key="1">
    <citation type="submission" date="2023-05" db="EMBL/GenBank/DDBJ databases">
        <title>Sedimentitalea sp. nov. JM2-8.</title>
        <authorList>
            <person name="Huang J."/>
        </authorList>
    </citation>
    <scope>NUCLEOTIDE SEQUENCE [LARGE SCALE GENOMIC DNA]</scope>
    <source>
        <strain evidence="2 3">JM2-8</strain>
    </source>
</reference>
<dbReference type="Proteomes" id="UP001227126">
    <property type="component" value="Unassembled WGS sequence"/>
</dbReference>
<dbReference type="InterPro" id="IPR048089">
    <property type="entry name" value="McdA"/>
</dbReference>
<dbReference type="InterPro" id="IPR002586">
    <property type="entry name" value="CobQ/CobB/MinD/ParA_Nub-bd_dom"/>
</dbReference>
<sequence length="210" mass="22475">MGQVITIAQQKGGAGKTTLAVNLAVGFARAGRTVALMDTDPQGSAGRWFMTRLEQSDAPGLEFSTASAWGVPYECRKLAEKNDIVIIDTPPKADSDLRPALRAADLVLIPVATSHLDLWAVEAVLDLARREDKPALIVMTRGRAGTRLADDVTRKAGEMAAEVAATTMANRVVYAETLGQGRAAPEAPRGPAHEEVENLVREVEARLNHL</sequence>
<dbReference type="Pfam" id="PF01656">
    <property type="entry name" value="CbiA"/>
    <property type="match status" value="1"/>
</dbReference>
<accession>A0ABT7FKW8</accession>
<keyword evidence="3" id="KW-1185">Reference proteome</keyword>
<evidence type="ECO:0000313" key="3">
    <source>
        <dbReference type="Proteomes" id="UP001227126"/>
    </source>
</evidence>
<evidence type="ECO:0000259" key="1">
    <source>
        <dbReference type="Pfam" id="PF01656"/>
    </source>
</evidence>
<protein>
    <submittedName>
        <fullName evidence="2">ParA family partition ATPase</fullName>
    </submittedName>
</protein>
<organism evidence="2 3">
    <name type="scientific">Sedimentitalea xiamensis</name>
    <dbReference type="NCBI Taxonomy" id="3050037"/>
    <lineage>
        <taxon>Bacteria</taxon>
        <taxon>Pseudomonadati</taxon>
        <taxon>Pseudomonadota</taxon>
        <taxon>Alphaproteobacteria</taxon>
        <taxon>Rhodobacterales</taxon>
        <taxon>Paracoccaceae</taxon>
        <taxon>Sedimentitalea</taxon>
    </lineage>
</organism>
<dbReference type="EMBL" id="JASNJE010000040">
    <property type="protein sequence ID" value="MDK3075528.1"/>
    <property type="molecule type" value="Genomic_DNA"/>
</dbReference>
<dbReference type="SUPFAM" id="SSF52540">
    <property type="entry name" value="P-loop containing nucleoside triphosphate hydrolases"/>
    <property type="match status" value="1"/>
</dbReference>
<dbReference type="RefSeq" id="WP_284487452.1">
    <property type="nucleotide sequence ID" value="NZ_JASNJE010000040.1"/>
</dbReference>
<dbReference type="Gene3D" id="3.40.50.300">
    <property type="entry name" value="P-loop containing nucleotide triphosphate hydrolases"/>
    <property type="match status" value="1"/>
</dbReference>
<dbReference type="CDD" id="cd02042">
    <property type="entry name" value="ParAB_family"/>
    <property type="match status" value="1"/>
</dbReference>
<dbReference type="InterPro" id="IPR027417">
    <property type="entry name" value="P-loop_NTPase"/>
</dbReference>
<dbReference type="PIRSF" id="PIRSF009320">
    <property type="entry name" value="Nuc_binding_HP_1000"/>
    <property type="match status" value="1"/>
</dbReference>
<gene>
    <name evidence="2" type="primary">parA</name>
    <name evidence="2" type="ORF">QO034_20845</name>
</gene>
<name>A0ABT7FKW8_9RHOB</name>
<dbReference type="InterPro" id="IPR050678">
    <property type="entry name" value="DNA_Partitioning_ATPase"/>
</dbReference>